<organism evidence="8 9">
    <name type="scientific">Acaromyces ingoldii</name>
    <dbReference type="NCBI Taxonomy" id="215250"/>
    <lineage>
        <taxon>Eukaryota</taxon>
        <taxon>Fungi</taxon>
        <taxon>Dikarya</taxon>
        <taxon>Basidiomycota</taxon>
        <taxon>Ustilaginomycotina</taxon>
        <taxon>Exobasidiomycetes</taxon>
        <taxon>Exobasidiales</taxon>
        <taxon>Cryptobasidiaceae</taxon>
        <taxon>Acaromyces</taxon>
    </lineage>
</organism>
<dbReference type="Pfam" id="PF04116">
    <property type="entry name" value="FA_hydroxylase"/>
    <property type="match status" value="1"/>
</dbReference>
<accession>A0A316YHS6</accession>
<dbReference type="Proteomes" id="UP000245768">
    <property type="component" value="Unassembled WGS sequence"/>
</dbReference>
<name>A0A316YHS6_9BASI</name>
<dbReference type="PANTHER" id="PTHR11863">
    <property type="entry name" value="STEROL DESATURASE"/>
    <property type="match status" value="1"/>
</dbReference>
<proteinExistence type="predicted"/>
<dbReference type="InterPro" id="IPR050307">
    <property type="entry name" value="Sterol_Desaturase_Related"/>
</dbReference>
<dbReference type="GO" id="GO:0005506">
    <property type="term" value="F:iron ion binding"/>
    <property type="evidence" value="ECO:0007669"/>
    <property type="project" value="InterPro"/>
</dbReference>
<dbReference type="GeneID" id="37047292"/>
<feature type="region of interest" description="Disordered" evidence="5">
    <location>
        <begin position="338"/>
        <end position="360"/>
    </location>
</feature>
<feature type="domain" description="Fatty acid hydroxylase" evidence="7">
    <location>
        <begin position="198"/>
        <end position="327"/>
    </location>
</feature>
<feature type="transmembrane region" description="Helical" evidence="6">
    <location>
        <begin position="46"/>
        <end position="67"/>
    </location>
</feature>
<keyword evidence="4 6" id="KW-0472">Membrane</keyword>
<dbReference type="OrthoDB" id="1658724at2759"/>
<keyword evidence="3 6" id="KW-1133">Transmembrane helix</keyword>
<dbReference type="GO" id="GO:0008610">
    <property type="term" value="P:lipid biosynthetic process"/>
    <property type="evidence" value="ECO:0007669"/>
    <property type="project" value="InterPro"/>
</dbReference>
<sequence length="360" mass="40745">MERQILTLRIVGALFIGSCLLAPTLWQPALDASWAWLLRRSLFNASYFETLWTVSLYILFESYYVSLATTSKPRPPMPKRVDQRAGRAHLWKNGTVRVRKLRGRLSELVVYVAPLLLLDLILIKKFKGVAWQDIVSSGGYEPHSLLNATYSSPANIKSTNFLAPSIHNFSFSSPLQLTRALPPRPITSRRLVVELLSSLVLYDALFFVVHLSLHKIPFLYSKLHATHHDHAEIHAQITNRLDLGERLLLVLTANFSLQIIGAHVMTRTAFVPAFVLFLVQNHCGLDVLSYDKILPKGWGAGPSVHAQHHRLGTTGYAPYLRWCDDLYERLTSSRSNVEAQRRKDSEKMARLLDKTGVNSD</sequence>
<evidence type="ECO:0000256" key="2">
    <source>
        <dbReference type="ARBA" id="ARBA00022692"/>
    </source>
</evidence>
<dbReference type="STRING" id="215250.A0A316YHS6"/>
<evidence type="ECO:0000256" key="6">
    <source>
        <dbReference type="SAM" id="Phobius"/>
    </source>
</evidence>
<keyword evidence="2 6" id="KW-0812">Transmembrane</keyword>
<evidence type="ECO:0000313" key="9">
    <source>
        <dbReference type="Proteomes" id="UP000245768"/>
    </source>
</evidence>
<evidence type="ECO:0000313" key="8">
    <source>
        <dbReference type="EMBL" id="PWN87265.1"/>
    </source>
</evidence>
<dbReference type="AlphaFoldDB" id="A0A316YHS6"/>
<dbReference type="InterPro" id="IPR006694">
    <property type="entry name" value="Fatty_acid_hydroxylase"/>
</dbReference>
<evidence type="ECO:0000256" key="3">
    <source>
        <dbReference type="ARBA" id="ARBA00022989"/>
    </source>
</evidence>
<keyword evidence="9" id="KW-1185">Reference proteome</keyword>
<gene>
    <name evidence="8" type="ORF">FA10DRAFT_304646</name>
</gene>
<evidence type="ECO:0000256" key="1">
    <source>
        <dbReference type="ARBA" id="ARBA00004370"/>
    </source>
</evidence>
<dbReference type="GO" id="GO:0016491">
    <property type="term" value="F:oxidoreductase activity"/>
    <property type="evidence" value="ECO:0007669"/>
    <property type="project" value="InterPro"/>
</dbReference>
<evidence type="ECO:0000256" key="5">
    <source>
        <dbReference type="SAM" id="MobiDB-lite"/>
    </source>
</evidence>
<comment type="subcellular location">
    <subcellularLocation>
        <location evidence="1">Membrane</location>
    </subcellularLocation>
</comment>
<feature type="transmembrane region" description="Helical" evidence="6">
    <location>
        <begin position="7"/>
        <end position="26"/>
    </location>
</feature>
<feature type="compositionally biased region" description="Basic and acidic residues" evidence="5">
    <location>
        <begin position="339"/>
        <end position="353"/>
    </location>
</feature>
<evidence type="ECO:0000259" key="7">
    <source>
        <dbReference type="Pfam" id="PF04116"/>
    </source>
</evidence>
<dbReference type="EMBL" id="KZ819641">
    <property type="protein sequence ID" value="PWN87265.1"/>
    <property type="molecule type" value="Genomic_DNA"/>
</dbReference>
<evidence type="ECO:0000256" key="4">
    <source>
        <dbReference type="ARBA" id="ARBA00023136"/>
    </source>
</evidence>
<reference evidence="8 9" key="1">
    <citation type="journal article" date="2018" name="Mol. Biol. Evol.">
        <title>Broad Genomic Sampling Reveals a Smut Pathogenic Ancestry of the Fungal Clade Ustilaginomycotina.</title>
        <authorList>
            <person name="Kijpornyongpan T."/>
            <person name="Mondo S.J."/>
            <person name="Barry K."/>
            <person name="Sandor L."/>
            <person name="Lee J."/>
            <person name="Lipzen A."/>
            <person name="Pangilinan J."/>
            <person name="LaButti K."/>
            <person name="Hainaut M."/>
            <person name="Henrissat B."/>
            <person name="Grigoriev I.V."/>
            <person name="Spatafora J.W."/>
            <person name="Aime M.C."/>
        </authorList>
    </citation>
    <scope>NUCLEOTIDE SEQUENCE [LARGE SCALE GENOMIC DNA]</scope>
    <source>
        <strain evidence="8 9">MCA 4198</strain>
    </source>
</reference>
<dbReference type="RefSeq" id="XP_025374463.1">
    <property type="nucleotide sequence ID" value="XM_025525376.1"/>
</dbReference>
<protein>
    <recommendedName>
        <fullName evidence="7">Fatty acid hydroxylase domain-containing protein</fullName>
    </recommendedName>
</protein>
<dbReference type="GO" id="GO:0016020">
    <property type="term" value="C:membrane"/>
    <property type="evidence" value="ECO:0007669"/>
    <property type="project" value="UniProtKB-SubCell"/>
</dbReference>
<dbReference type="InParanoid" id="A0A316YHS6"/>
<feature type="transmembrane region" description="Helical" evidence="6">
    <location>
        <begin position="191"/>
        <end position="213"/>
    </location>
</feature>